<dbReference type="SUPFAM" id="SSF52540">
    <property type="entry name" value="P-loop containing nucleoside triphosphate hydrolases"/>
    <property type="match status" value="1"/>
</dbReference>
<keyword evidence="9" id="KW-1185">Reference proteome</keyword>
<proteinExistence type="predicted"/>
<evidence type="ECO:0000313" key="9">
    <source>
        <dbReference type="Proteomes" id="UP000078397"/>
    </source>
</evidence>
<keyword evidence="4" id="KW-0256">Endoplasmic reticulum</keyword>
<evidence type="ECO:0000256" key="7">
    <source>
        <dbReference type="SAM" id="MobiDB-lite"/>
    </source>
</evidence>
<dbReference type="GeneID" id="28853010"/>
<dbReference type="GO" id="GO:0005783">
    <property type="term" value="C:endoplasmic reticulum"/>
    <property type="evidence" value="ECO:0007669"/>
    <property type="project" value="UniProtKB-SubCell"/>
</dbReference>
<feature type="region of interest" description="Disordered" evidence="7">
    <location>
        <begin position="37"/>
        <end position="66"/>
    </location>
</feature>
<evidence type="ECO:0000256" key="3">
    <source>
        <dbReference type="ARBA" id="ARBA00004370"/>
    </source>
</evidence>
<name>A0A179F4I3_METCM</name>
<feature type="compositionally biased region" description="Low complexity" evidence="7">
    <location>
        <begin position="38"/>
        <end position="49"/>
    </location>
</feature>
<evidence type="ECO:0000256" key="5">
    <source>
        <dbReference type="ARBA" id="ARBA00023128"/>
    </source>
</evidence>
<evidence type="ECO:0000256" key="1">
    <source>
        <dbReference type="ARBA" id="ARBA00004173"/>
    </source>
</evidence>
<accession>A0A179F4I3</accession>
<organism evidence="8 9">
    <name type="scientific">Pochonia chlamydosporia 170</name>
    <dbReference type="NCBI Taxonomy" id="1380566"/>
    <lineage>
        <taxon>Eukaryota</taxon>
        <taxon>Fungi</taxon>
        <taxon>Dikarya</taxon>
        <taxon>Ascomycota</taxon>
        <taxon>Pezizomycotina</taxon>
        <taxon>Sordariomycetes</taxon>
        <taxon>Hypocreomycetidae</taxon>
        <taxon>Hypocreales</taxon>
        <taxon>Clavicipitaceae</taxon>
        <taxon>Pochonia</taxon>
    </lineage>
</organism>
<comment type="caution">
    <text evidence="8">The sequence shown here is derived from an EMBL/GenBank/DDBJ whole genome shotgun (WGS) entry which is preliminary data.</text>
</comment>
<evidence type="ECO:0000313" key="8">
    <source>
        <dbReference type="EMBL" id="OAQ60271.2"/>
    </source>
</evidence>
<evidence type="ECO:0000256" key="4">
    <source>
        <dbReference type="ARBA" id="ARBA00022824"/>
    </source>
</evidence>
<dbReference type="Gene3D" id="3.40.50.300">
    <property type="entry name" value="P-loop containing nucleotide triphosphate hydrolases"/>
    <property type="match status" value="1"/>
</dbReference>
<dbReference type="OrthoDB" id="194358at2759"/>
<dbReference type="GO" id="GO:0016020">
    <property type="term" value="C:membrane"/>
    <property type="evidence" value="ECO:0007669"/>
    <property type="project" value="UniProtKB-SubCell"/>
</dbReference>
<gene>
    <name evidence="8" type="ORF">VFPPC_10695</name>
</gene>
<dbReference type="AlphaFoldDB" id="A0A179F4I3"/>
<dbReference type="PANTHER" id="PTHR48182">
    <property type="entry name" value="PROTEIN SERAC1"/>
    <property type="match status" value="1"/>
</dbReference>
<evidence type="ECO:0000256" key="2">
    <source>
        <dbReference type="ARBA" id="ARBA00004240"/>
    </source>
</evidence>
<protein>
    <submittedName>
        <fullName evidence="8">AAA ATPase domain-containing protein</fullName>
    </submittedName>
</protein>
<dbReference type="Gene3D" id="3.40.50.1820">
    <property type="entry name" value="alpha/beta hydrolase"/>
    <property type="match status" value="1"/>
</dbReference>
<dbReference type="InterPro" id="IPR027417">
    <property type="entry name" value="P-loop_NTPase"/>
</dbReference>
<dbReference type="RefSeq" id="XP_022284072.1">
    <property type="nucleotide sequence ID" value="XM_022428725.1"/>
</dbReference>
<dbReference type="InterPro" id="IPR029058">
    <property type="entry name" value="AB_hydrolase_fold"/>
</dbReference>
<reference evidence="8 9" key="1">
    <citation type="journal article" date="2016" name="PLoS Pathog.">
        <title>Biosynthesis of antibiotic leucinostatins in bio-control fungus Purpureocillium lilacinum and their inhibition on phytophthora revealed by genome mining.</title>
        <authorList>
            <person name="Wang G."/>
            <person name="Liu Z."/>
            <person name="Lin R."/>
            <person name="Li E."/>
            <person name="Mao Z."/>
            <person name="Ling J."/>
            <person name="Yang Y."/>
            <person name="Yin W.B."/>
            <person name="Xie B."/>
        </authorList>
    </citation>
    <scope>NUCLEOTIDE SEQUENCE [LARGE SCALE GENOMIC DNA]</scope>
    <source>
        <strain evidence="8">170</strain>
    </source>
</reference>
<comment type="subcellular location">
    <subcellularLocation>
        <location evidence="2">Endoplasmic reticulum</location>
    </subcellularLocation>
    <subcellularLocation>
        <location evidence="3">Membrane</location>
    </subcellularLocation>
    <subcellularLocation>
        <location evidence="1">Mitochondrion</location>
    </subcellularLocation>
</comment>
<dbReference type="SUPFAM" id="SSF53474">
    <property type="entry name" value="alpha/beta-Hydrolases"/>
    <property type="match status" value="1"/>
</dbReference>
<dbReference type="PANTHER" id="PTHR48182:SF2">
    <property type="entry name" value="PROTEIN SERAC1"/>
    <property type="match status" value="1"/>
</dbReference>
<dbReference type="InterPro" id="IPR052374">
    <property type="entry name" value="SERAC1"/>
</dbReference>
<evidence type="ECO:0000256" key="6">
    <source>
        <dbReference type="ARBA" id="ARBA00023136"/>
    </source>
</evidence>
<dbReference type="EMBL" id="LSBJ02000009">
    <property type="protein sequence ID" value="OAQ60271.2"/>
    <property type="molecule type" value="Genomic_DNA"/>
</dbReference>
<dbReference type="GO" id="GO:0005739">
    <property type="term" value="C:mitochondrion"/>
    <property type="evidence" value="ECO:0007669"/>
    <property type="project" value="UniProtKB-SubCell"/>
</dbReference>
<keyword evidence="6" id="KW-0472">Membrane</keyword>
<dbReference type="Proteomes" id="UP000078397">
    <property type="component" value="Unassembled WGS sequence"/>
</dbReference>
<keyword evidence="5" id="KW-0496">Mitochondrion</keyword>
<sequence>MPVESKRAIKVTNIPSGTTEKVYLQFVQLFHPLPTKATSTPVSYSSPSTLASNEGDPASQLEDNDNSPLLIQGKKNWTLCRQYAHLAGTVSFPSYEEKNRALKRFGKKETSAWEDWNIEHGFRGVTILIDHPQAKTDICFVHGLGGNAFDTWATKGKDRMWPRDFLPLSPLFRESRIMTFGYDSDLTDSKTLMKMEGCAHSLLRDVSGARKRPLLFICHSLGGIVARKAMVLLPLVDDCPNIALENCGLLFLATPHFGSTAADWSTTMLAAAEVMGARRVWVDALSSFNNDAVWARLEFSRLNPSPPFWCFAEGEMTTYVKHVIRTKKLIVSQLSASLTEHPAPMLAGTNHKTIAKFETAAGDPFESVCKGLGEVLKQITARTLVAPSCSHRMFGHPRFRAHAYPREEGKFWYVGSGFSAARYQHHQPSELFGREDVLQKLKSAITTSADYPRLTVVKGVAGIGKTELLLQVMRLERKSRDVFYLKSDGVKTLQDAIVDISMQIGPEIGEDTELHRDRWMRSLPSERADAFLTWIGDISNKNALVIIDDVENFGGSATHTVQEWPAWHIVASTRDSNLGEWVEGILKLPLERLADDDTVSILQSKRNLLPTEYRDLFRHEDLTSLAPLVHGHPMAASAVVPYIMDRFANFENPCKVFSDMFTFNDLVRRKTFLEFKADGSSLWEAFESSIKPLHDVDNGREALKLFHLLPYLQTYGDCIDAFFKLPRKSLKKSVQDLPEVLFLGAGYEFFAEWLSKLRSVSACLRVNPRSRSIQIHPLILDYALLHIDENQRTRIAKQVFQLLYRLASEGADIEAVARPHVLHCINICQGLGLLIDDLELRTDVLQWVKRLASQDADENPFSDLAEIPAAAEVQDTAREFMTLLAGAKKELERNFRAINRDATVNMIVRCIICYKSLEGAFRADKNVFQSLDSGFTASIQEFRGIITSASAISSLPEKLDDFCGQLGVTGLSPR</sequence>
<dbReference type="KEGG" id="pchm:VFPPC_10695"/>